<reference evidence="1" key="3">
    <citation type="submission" date="2022-06" db="UniProtKB">
        <authorList>
            <consortium name="EnsemblPlants"/>
        </authorList>
    </citation>
    <scope>IDENTIFICATION</scope>
</reference>
<sequence length="54" mass="5844">TSWSLAAGNLADGARRLGAPTVLRNADELQWRSRAQLDHCRGNGLEQSQKPGTL</sequence>
<keyword evidence="2" id="KW-1185">Reference proteome</keyword>
<dbReference type="EnsemblPlants" id="TuG1812G0200000186.01.T01">
    <property type="protein sequence ID" value="TuG1812G0200000186.01.T01"/>
    <property type="gene ID" value="TuG1812G0200000186.01"/>
</dbReference>
<dbReference type="Proteomes" id="UP000015106">
    <property type="component" value="Chromosome 2"/>
</dbReference>
<dbReference type="Gramene" id="TuG1812G0200000186.01.T01">
    <property type="protein sequence ID" value="TuG1812G0200000186.01.T01"/>
    <property type="gene ID" value="TuG1812G0200000186.01"/>
</dbReference>
<protein>
    <submittedName>
        <fullName evidence="1">Uncharacterized protein</fullName>
    </submittedName>
</protein>
<reference evidence="1" key="2">
    <citation type="submission" date="2018-03" db="EMBL/GenBank/DDBJ databases">
        <title>The Triticum urartu genome reveals the dynamic nature of wheat genome evolution.</title>
        <authorList>
            <person name="Ling H."/>
            <person name="Ma B."/>
            <person name="Shi X."/>
            <person name="Liu H."/>
            <person name="Dong L."/>
            <person name="Sun H."/>
            <person name="Cao Y."/>
            <person name="Gao Q."/>
            <person name="Zheng S."/>
            <person name="Li Y."/>
            <person name="Yu Y."/>
            <person name="Du H."/>
            <person name="Qi M."/>
            <person name="Li Y."/>
            <person name="Yu H."/>
            <person name="Cui Y."/>
            <person name="Wang N."/>
            <person name="Chen C."/>
            <person name="Wu H."/>
            <person name="Zhao Y."/>
            <person name="Zhang J."/>
            <person name="Li Y."/>
            <person name="Zhou W."/>
            <person name="Zhang B."/>
            <person name="Hu W."/>
            <person name="Eijk M."/>
            <person name="Tang J."/>
            <person name="Witsenboer H."/>
            <person name="Zhao S."/>
            <person name="Li Z."/>
            <person name="Zhang A."/>
            <person name="Wang D."/>
            <person name="Liang C."/>
        </authorList>
    </citation>
    <scope>NUCLEOTIDE SEQUENCE [LARGE SCALE GENOMIC DNA]</scope>
    <source>
        <strain evidence="1">cv. G1812</strain>
    </source>
</reference>
<reference evidence="2" key="1">
    <citation type="journal article" date="2013" name="Nature">
        <title>Draft genome of the wheat A-genome progenitor Triticum urartu.</title>
        <authorList>
            <person name="Ling H.Q."/>
            <person name="Zhao S."/>
            <person name="Liu D."/>
            <person name="Wang J."/>
            <person name="Sun H."/>
            <person name="Zhang C."/>
            <person name="Fan H."/>
            <person name="Li D."/>
            <person name="Dong L."/>
            <person name="Tao Y."/>
            <person name="Gao C."/>
            <person name="Wu H."/>
            <person name="Li Y."/>
            <person name="Cui Y."/>
            <person name="Guo X."/>
            <person name="Zheng S."/>
            <person name="Wang B."/>
            <person name="Yu K."/>
            <person name="Liang Q."/>
            <person name="Yang W."/>
            <person name="Lou X."/>
            <person name="Chen J."/>
            <person name="Feng M."/>
            <person name="Jian J."/>
            <person name="Zhang X."/>
            <person name="Luo G."/>
            <person name="Jiang Y."/>
            <person name="Liu J."/>
            <person name="Wang Z."/>
            <person name="Sha Y."/>
            <person name="Zhang B."/>
            <person name="Wu H."/>
            <person name="Tang D."/>
            <person name="Shen Q."/>
            <person name="Xue P."/>
            <person name="Zou S."/>
            <person name="Wang X."/>
            <person name="Liu X."/>
            <person name="Wang F."/>
            <person name="Yang Y."/>
            <person name="An X."/>
            <person name="Dong Z."/>
            <person name="Zhang K."/>
            <person name="Zhang X."/>
            <person name="Luo M.C."/>
            <person name="Dvorak J."/>
            <person name="Tong Y."/>
            <person name="Wang J."/>
            <person name="Yang H."/>
            <person name="Li Z."/>
            <person name="Wang D."/>
            <person name="Zhang A."/>
            <person name="Wang J."/>
        </authorList>
    </citation>
    <scope>NUCLEOTIDE SEQUENCE</scope>
    <source>
        <strain evidence="2">cv. G1812</strain>
    </source>
</reference>
<name>A0A8R7P8W0_TRIUA</name>
<proteinExistence type="predicted"/>
<organism evidence="1 2">
    <name type="scientific">Triticum urartu</name>
    <name type="common">Red wild einkorn</name>
    <name type="synonym">Crithodium urartu</name>
    <dbReference type="NCBI Taxonomy" id="4572"/>
    <lineage>
        <taxon>Eukaryota</taxon>
        <taxon>Viridiplantae</taxon>
        <taxon>Streptophyta</taxon>
        <taxon>Embryophyta</taxon>
        <taxon>Tracheophyta</taxon>
        <taxon>Spermatophyta</taxon>
        <taxon>Magnoliopsida</taxon>
        <taxon>Liliopsida</taxon>
        <taxon>Poales</taxon>
        <taxon>Poaceae</taxon>
        <taxon>BOP clade</taxon>
        <taxon>Pooideae</taxon>
        <taxon>Triticodae</taxon>
        <taxon>Triticeae</taxon>
        <taxon>Triticinae</taxon>
        <taxon>Triticum</taxon>
    </lineage>
</organism>
<dbReference type="AlphaFoldDB" id="A0A8R7P8W0"/>
<evidence type="ECO:0000313" key="1">
    <source>
        <dbReference type="EnsemblPlants" id="TuG1812G0200000186.01.T01"/>
    </source>
</evidence>
<accession>A0A8R7P8W0</accession>
<evidence type="ECO:0000313" key="2">
    <source>
        <dbReference type="Proteomes" id="UP000015106"/>
    </source>
</evidence>